<accession>A0AC58SAG2</accession>
<reference evidence="2" key="2">
    <citation type="submission" date="2025-08" db="UniProtKB">
        <authorList>
            <consortium name="RefSeq"/>
        </authorList>
    </citation>
    <scope>IDENTIFICATION</scope>
    <source>
        <tissue evidence="2">Leaf</tissue>
    </source>
</reference>
<organism evidence="1 2">
    <name type="scientific">Nicotiana tabacum</name>
    <name type="common">Common tobacco</name>
    <dbReference type="NCBI Taxonomy" id="4097"/>
    <lineage>
        <taxon>Eukaryota</taxon>
        <taxon>Viridiplantae</taxon>
        <taxon>Streptophyta</taxon>
        <taxon>Embryophyta</taxon>
        <taxon>Tracheophyta</taxon>
        <taxon>Spermatophyta</taxon>
        <taxon>Magnoliopsida</taxon>
        <taxon>eudicotyledons</taxon>
        <taxon>Gunneridae</taxon>
        <taxon>Pentapetalae</taxon>
        <taxon>asterids</taxon>
        <taxon>lamiids</taxon>
        <taxon>Solanales</taxon>
        <taxon>Solanaceae</taxon>
        <taxon>Nicotianoideae</taxon>
        <taxon>Nicotianeae</taxon>
        <taxon>Nicotiana</taxon>
    </lineage>
</organism>
<dbReference type="Proteomes" id="UP000790787">
    <property type="component" value="Chromosome 11"/>
</dbReference>
<evidence type="ECO:0000313" key="1">
    <source>
        <dbReference type="Proteomes" id="UP000790787"/>
    </source>
</evidence>
<keyword evidence="1" id="KW-1185">Reference proteome</keyword>
<name>A0AC58SAG2_TOBAC</name>
<evidence type="ECO:0000313" key="2">
    <source>
        <dbReference type="RefSeq" id="XP_075081980.1"/>
    </source>
</evidence>
<sequence length="185" mass="21037">MDSPSGSSSDEQIQKLEEVFSQTPNPENDVIEKLSEELGLDTNHVKIWFDNKRCYIQAQRDKEEGENLRLENSRLLSENLQMSLELRNRLCATCNPEKQRKLLQDLQNENAILQTEVCACGETRRAFTLLLCMWRDKVGYVVDIFVMTCDGLGALYVVDIYDLGLRGGTSGVPFLMIFLYGLAFG</sequence>
<reference evidence="1" key="1">
    <citation type="journal article" date="2014" name="Nat. Commun.">
        <title>The tobacco genome sequence and its comparison with those of tomato and potato.</title>
        <authorList>
            <person name="Sierro N."/>
            <person name="Battey J.N."/>
            <person name="Ouadi S."/>
            <person name="Bakaher N."/>
            <person name="Bovet L."/>
            <person name="Willig A."/>
            <person name="Goepfert S."/>
            <person name="Peitsch M.C."/>
            <person name="Ivanov N.V."/>
        </authorList>
    </citation>
    <scope>NUCLEOTIDE SEQUENCE [LARGE SCALE GENOMIC DNA]</scope>
</reference>
<dbReference type="RefSeq" id="XP_075081980.1">
    <property type="nucleotide sequence ID" value="XM_075225879.1"/>
</dbReference>
<gene>
    <name evidence="2" type="primary">LOC142166482</name>
</gene>
<proteinExistence type="predicted"/>
<protein>
    <submittedName>
        <fullName evidence="2">Homeobox-leucine zipper protein ROC8-like isoform X1</fullName>
    </submittedName>
</protein>